<keyword evidence="1" id="KW-0732">Signal</keyword>
<comment type="caution">
    <text evidence="2">The sequence shown here is derived from an EMBL/GenBank/DDBJ whole genome shotgun (WGS) entry which is preliminary data.</text>
</comment>
<feature type="signal peptide" evidence="1">
    <location>
        <begin position="1"/>
        <end position="28"/>
    </location>
</feature>
<evidence type="ECO:0008006" key="4">
    <source>
        <dbReference type="Google" id="ProtNLM"/>
    </source>
</evidence>
<keyword evidence="3" id="KW-1185">Reference proteome</keyword>
<proteinExistence type="predicted"/>
<accession>A0A9P5PGF1</accession>
<evidence type="ECO:0000313" key="2">
    <source>
        <dbReference type="EMBL" id="KAF9064866.1"/>
    </source>
</evidence>
<organism evidence="2 3">
    <name type="scientific">Rhodocollybia butyracea</name>
    <dbReference type="NCBI Taxonomy" id="206335"/>
    <lineage>
        <taxon>Eukaryota</taxon>
        <taxon>Fungi</taxon>
        <taxon>Dikarya</taxon>
        <taxon>Basidiomycota</taxon>
        <taxon>Agaricomycotina</taxon>
        <taxon>Agaricomycetes</taxon>
        <taxon>Agaricomycetidae</taxon>
        <taxon>Agaricales</taxon>
        <taxon>Marasmiineae</taxon>
        <taxon>Omphalotaceae</taxon>
        <taxon>Rhodocollybia</taxon>
    </lineage>
</organism>
<dbReference type="AlphaFoldDB" id="A0A9P5PGF1"/>
<dbReference type="OrthoDB" id="3163231at2759"/>
<sequence length="138" mass="14547">MMTAFSRLSKFLLVTSSVLVAQFHGVSAVCASGQMAVGTAFFQQFTGPSGSFNVYSGFEMTTNCALIAQSTSTQNENQMCNHSGWPNGASITCNSNHEPISAVDTIGQHWTCSPTNDQSCNTGGSGGRFQVLACCNRA</sequence>
<gene>
    <name evidence="2" type="ORF">BDP27DRAFT_1332864</name>
</gene>
<feature type="chain" id="PRO_5040379548" description="Secreted protein" evidence="1">
    <location>
        <begin position="29"/>
        <end position="138"/>
    </location>
</feature>
<dbReference type="Proteomes" id="UP000772434">
    <property type="component" value="Unassembled WGS sequence"/>
</dbReference>
<reference evidence="2" key="1">
    <citation type="submission" date="2020-11" db="EMBL/GenBank/DDBJ databases">
        <authorList>
            <consortium name="DOE Joint Genome Institute"/>
            <person name="Ahrendt S."/>
            <person name="Riley R."/>
            <person name="Andreopoulos W."/>
            <person name="Labutti K."/>
            <person name="Pangilinan J."/>
            <person name="Ruiz-Duenas F.J."/>
            <person name="Barrasa J.M."/>
            <person name="Sanchez-Garcia M."/>
            <person name="Camarero S."/>
            <person name="Miyauchi S."/>
            <person name="Serrano A."/>
            <person name="Linde D."/>
            <person name="Babiker R."/>
            <person name="Drula E."/>
            <person name="Ayuso-Fernandez I."/>
            <person name="Pacheco R."/>
            <person name="Padilla G."/>
            <person name="Ferreira P."/>
            <person name="Barriuso J."/>
            <person name="Kellner H."/>
            <person name="Castanera R."/>
            <person name="Alfaro M."/>
            <person name="Ramirez L."/>
            <person name="Pisabarro A.G."/>
            <person name="Kuo A."/>
            <person name="Tritt A."/>
            <person name="Lipzen A."/>
            <person name="He G."/>
            <person name="Yan M."/>
            <person name="Ng V."/>
            <person name="Cullen D."/>
            <person name="Martin F."/>
            <person name="Rosso M.-N."/>
            <person name="Henrissat B."/>
            <person name="Hibbett D."/>
            <person name="Martinez A.T."/>
            <person name="Grigoriev I.V."/>
        </authorList>
    </citation>
    <scope>NUCLEOTIDE SEQUENCE</scope>
    <source>
        <strain evidence="2">AH 40177</strain>
    </source>
</reference>
<evidence type="ECO:0000256" key="1">
    <source>
        <dbReference type="SAM" id="SignalP"/>
    </source>
</evidence>
<dbReference type="EMBL" id="JADNRY010000113">
    <property type="protein sequence ID" value="KAF9064866.1"/>
    <property type="molecule type" value="Genomic_DNA"/>
</dbReference>
<name>A0A9P5PGF1_9AGAR</name>
<protein>
    <recommendedName>
        <fullName evidence="4">Secreted protein</fullName>
    </recommendedName>
</protein>
<evidence type="ECO:0000313" key="3">
    <source>
        <dbReference type="Proteomes" id="UP000772434"/>
    </source>
</evidence>